<proteinExistence type="inferred from homology"/>
<keyword evidence="4 9" id="KW-0689">Ribosomal protein</keyword>
<gene>
    <name evidence="9" type="primary">DAP3</name>
</gene>
<dbReference type="GO" id="GO:0006915">
    <property type="term" value="P:apoptotic process"/>
    <property type="evidence" value="ECO:0007669"/>
    <property type="project" value="InterPro"/>
</dbReference>
<dbReference type="GO" id="GO:0003735">
    <property type="term" value="F:structural constituent of ribosome"/>
    <property type="evidence" value="ECO:0007669"/>
    <property type="project" value="TreeGrafter"/>
</dbReference>
<dbReference type="KEGG" id="gsh:117350091"/>
<comment type="subcellular location">
    <subcellularLocation>
        <location evidence="1">Mitochondrion</location>
    </subcellularLocation>
</comment>
<dbReference type="CTD" id="7818"/>
<dbReference type="FunCoup" id="A0A6P8NU82">
    <property type="interactions" value="3007"/>
</dbReference>
<evidence type="ECO:0000256" key="7">
    <source>
        <dbReference type="ARBA" id="ARBA00035140"/>
    </source>
</evidence>
<keyword evidence="8" id="KW-1185">Reference proteome</keyword>
<evidence type="ECO:0000313" key="9">
    <source>
        <dbReference type="RefSeq" id="XP_033779942.1"/>
    </source>
</evidence>
<protein>
    <recommendedName>
        <fullName evidence="7">Small ribosomal subunit protein mS29</fullName>
    </recommendedName>
</protein>
<keyword evidence="3" id="KW-0809">Transit peptide</keyword>
<organism evidence="8 9">
    <name type="scientific">Geotrypetes seraphini</name>
    <name type="common">Gaboon caecilian</name>
    <name type="synonym">Caecilia seraphini</name>
    <dbReference type="NCBI Taxonomy" id="260995"/>
    <lineage>
        <taxon>Eukaryota</taxon>
        <taxon>Metazoa</taxon>
        <taxon>Chordata</taxon>
        <taxon>Craniata</taxon>
        <taxon>Vertebrata</taxon>
        <taxon>Euteleostomi</taxon>
        <taxon>Amphibia</taxon>
        <taxon>Gymnophiona</taxon>
        <taxon>Geotrypetes</taxon>
    </lineage>
</organism>
<evidence type="ECO:0000256" key="4">
    <source>
        <dbReference type="ARBA" id="ARBA00022980"/>
    </source>
</evidence>
<dbReference type="RefSeq" id="XP_033779942.1">
    <property type="nucleotide sequence ID" value="XM_033924051.1"/>
</dbReference>
<dbReference type="GO" id="GO:0005763">
    <property type="term" value="C:mitochondrial small ribosomal subunit"/>
    <property type="evidence" value="ECO:0007669"/>
    <property type="project" value="TreeGrafter"/>
</dbReference>
<dbReference type="InterPro" id="IPR019368">
    <property type="entry name" value="Ribosomal_mS29"/>
</dbReference>
<dbReference type="InParanoid" id="A0A6P8NU82"/>
<sequence>MMARSLRRLIPLCQKVGPGYLFLFSRAWTTVAAAQVENATKMPRGAFLTTESDPDKHREEHEGQYYLLPAHEVKSIFSHGLPFRFQLQTKTFNETCLMVRRPALETISYLRNTNFSHPAVRYVIYGWKGTGKSLTLCHVIHYCARKDWLLVHVPDVHILVKNCKELVQSSHKKGRYDQPLEASSWLKYFKITNERFLKQILTQQRYVWTKREVTEEGKPLGEVVDQGINRIKTASDAMGVVLKELKRQCSLGAFRMLVAADGVNSLWGKTTLKREDKSLIAPEELTLVHNLRKMMLNDWSGGAIVTTVSQTGSLFQPKATYRPHELLGKEGFDTLDPFVPIHVSNYSEKEFESCYQYYLERRWLQHEKAFTEEGKKELVFLSNSNPRQLEHICSFL</sequence>
<evidence type="ECO:0000256" key="6">
    <source>
        <dbReference type="ARBA" id="ARBA00023274"/>
    </source>
</evidence>
<dbReference type="Proteomes" id="UP000515159">
    <property type="component" value="Chromosome 16"/>
</dbReference>
<dbReference type="InterPro" id="IPR008092">
    <property type="entry name" value="Ribosomal_mS29_met"/>
</dbReference>
<accession>A0A6P8NU82</accession>
<evidence type="ECO:0000256" key="5">
    <source>
        <dbReference type="ARBA" id="ARBA00023128"/>
    </source>
</evidence>
<name>A0A6P8NU82_GEOSA</name>
<dbReference type="GeneID" id="117350091"/>
<dbReference type="PRINTS" id="PR01716">
    <property type="entry name" value="DEATHASSOCP3"/>
</dbReference>
<dbReference type="Pfam" id="PF10236">
    <property type="entry name" value="DAP3"/>
    <property type="match status" value="1"/>
</dbReference>
<dbReference type="PANTHER" id="PTHR12810:SF0">
    <property type="entry name" value="SMALL RIBOSOMAL SUBUNIT PROTEIN MS29"/>
    <property type="match status" value="1"/>
</dbReference>
<evidence type="ECO:0000256" key="3">
    <source>
        <dbReference type="ARBA" id="ARBA00022946"/>
    </source>
</evidence>
<keyword evidence="6" id="KW-0687">Ribonucleoprotein</keyword>
<reference evidence="9" key="1">
    <citation type="submission" date="2025-08" db="UniProtKB">
        <authorList>
            <consortium name="RefSeq"/>
        </authorList>
    </citation>
    <scope>IDENTIFICATION</scope>
</reference>
<dbReference type="SUPFAM" id="SSF52540">
    <property type="entry name" value="P-loop containing nucleoside triphosphate hydrolases"/>
    <property type="match status" value="1"/>
</dbReference>
<comment type="similarity">
    <text evidence="2">Belongs to the mitochondrion-specific ribosomal protein mS29 family.</text>
</comment>
<evidence type="ECO:0000313" key="8">
    <source>
        <dbReference type="Proteomes" id="UP000515159"/>
    </source>
</evidence>
<dbReference type="PANTHER" id="PTHR12810">
    <property type="entry name" value="MITOCHONDRIAL 28S RIBOSOMAL PROTEIN S29"/>
    <property type="match status" value="1"/>
</dbReference>
<evidence type="ECO:0000256" key="1">
    <source>
        <dbReference type="ARBA" id="ARBA00004173"/>
    </source>
</evidence>
<dbReference type="InterPro" id="IPR027417">
    <property type="entry name" value="P-loop_NTPase"/>
</dbReference>
<evidence type="ECO:0000256" key="2">
    <source>
        <dbReference type="ARBA" id="ARBA00009863"/>
    </source>
</evidence>
<dbReference type="AlphaFoldDB" id="A0A6P8NU82"/>
<keyword evidence="5" id="KW-0496">Mitochondrion</keyword>
<dbReference type="OrthoDB" id="274828at2759"/>